<dbReference type="Proteomes" id="UP000552935">
    <property type="component" value="Unassembled WGS sequence"/>
</dbReference>
<evidence type="ECO:0000256" key="1">
    <source>
        <dbReference type="SAM" id="Phobius"/>
    </source>
</evidence>
<sequence>MYPEYRQRYQDQLVRVTILSVTTTIAWAIGTIGSQWAVAGVSPRDEKQAASEQVDPVLVELVRVIAGRLVDKNLATTSLPESLLPMVTALTEHHWLKPDSESALKLIPKPAGAPLNFWSLRKAVFLTVPQQKVRPADLHEWLRNILPNVHGLGYGPVTDLAALAVLALDTSHHLAAGSSPEVAVVLDNGKEVAAYHLDAAQTSDTGYQSALQAAKQNLKTVHRFFANEV</sequence>
<comment type="caution">
    <text evidence="2">The sequence shown here is derived from an EMBL/GenBank/DDBJ whole genome shotgun (WGS) entry which is preliminary data.</text>
</comment>
<dbReference type="RefSeq" id="WP_005689213.1">
    <property type="nucleotide sequence ID" value="NZ_CABFNI010000022.1"/>
</dbReference>
<dbReference type="Proteomes" id="UP000307517">
    <property type="component" value="Unassembled WGS sequence"/>
</dbReference>
<proteinExistence type="predicted"/>
<keyword evidence="1" id="KW-1133">Transmembrane helix</keyword>
<protein>
    <submittedName>
        <fullName evidence="2">Uncharacterized protein</fullName>
    </submittedName>
</protein>
<name>A0A508Z082_LACRH</name>
<accession>A0A508Z082</accession>
<evidence type="ECO:0000313" key="2">
    <source>
        <dbReference type="EMBL" id="NZA04503.1"/>
    </source>
</evidence>
<keyword evidence="1" id="KW-0472">Membrane</keyword>
<evidence type="ECO:0000313" key="5">
    <source>
        <dbReference type="Proteomes" id="UP000552935"/>
    </source>
</evidence>
<dbReference type="EMBL" id="JACCKI010000002">
    <property type="protein sequence ID" value="NZA04503.1"/>
    <property type="molecule type" value="Genomic_DNA"/>
</dbReference>
<dbReference type="EMBL" id="SSHM01000001">
    <property type="protein sequence ID" value="THC80350.1"/>
    <property type="molecule type" value="Genomic_DNA"/>
</dbReference>
<reference evidence="3 4" key="1">
    <citation type="submission" date="2019-04" db="EMBL/GenBank/DDBJ databases">
        <title>Genome Announcement to Ensure Probiotic Safety of Lactobacillus rhamnosus UBLR-58.</title>
        <authorList>
            <person name="Sulthana A."/>
            <person name="Lakshmi S.G."/>
            <person name="Madempudi R.S."/>
        </authorList>
    </citation>
    <scope>NUCLEOTIDE SEQUENCE [LARGE SCALE GENOMIC DNA]</scope>
    <source>
        <strain evidence="3 4">UBLR-58</strain>
    </source>
</reference>
<feature type="transmembrane region" description="Helical" evidence="1">
    <location>
        <begin position="12"/>
        <end position="38"/>
    </location>
</feature>
<dbReference type="AlphaFoldDB" id="A0A508Z082"/>
<gene>
    <name evidence="3" type="ORF">E6L36_08025</name>
    <name evidence="2" type="ORF">H0N82_05105</name>
</gene>
<organism evidence="2 5">
    <name type="scientific">Lacticaseibacillus rhamnosus</name>
    <name type="common">Lactobacillus rhamnosus</name>
    <dbReference type="NCBI Taxonomy" id="47715"/>
    <lineage>
        <taxon>Bacteria</taxon>
        <taxon>Bacillati</taxon>
        <taxon>Bacillota</taxon>
        <taxon>Bacilli</taxon>
        <taxon>Lactobacillales</taxon>
        <taxon>Lactobacillaceae</taxon>
        <taxon>Lacticaseibacillus</taxon>
    </lineage>
</organism>
<evidence type="ECO:0000313" key="4">
    <source>
        <dbReference type="Proteomes" id="UP000307517"/>
    </source>
</evidence>
<evidence type="ECO:0000313" key="3">
    <source>
        <dbReference type="EMBL" id="THC80350.1"/>
    </source>
</evidence>
<keyword evidence="1" id="KW-0812">Transmembrane</keyword>
<reference evidence="2 5" key="2">
    <citation type="submission" date="2020-07" db="EMBL/GenBank/DDBJ databases">
        <title>Organ Donor 1.</title>
        <authorList>
            <person name="Marsh A.J."/>
            <person name="Azcarate-Peril M.A."/>
        </authorList>
    </citation>
    <scope>NUCLEOTIDE SEQUENCE [LARGE SCALE GENOMIC DNA]</scope>
    <source>
        <strain evidence="2 5">AMC0712</strain>
    </source>
</reference>